<dbReference type="EMBL" id="AANZ01000002">
    <property type="protein sequence ID" value="EAQ82141.1"/>
    <property type="molecule type" value="Genomic_DNA"/>
</dbReference>
<dbReference type="Proteomes" id="UP000004358">
    <property type="component" value="Unassembled WGS sequence"/>
</dbReference>
<dbReference type="AlphaFoldDB" id="A3ZMG8"/>
<gene>
    <name evidence="1" type="ORF">DSM3645_00465</name>
</gene>
<keyword evidence="1" id="KW-0560">Oxidoreductase</keyword>
<evidence type="ECO:0000313" key="1">
    <source>
        <dbReference type="EMBL" id="EAQ82141.1"/>
    </source>
</evidence>
<dbReference type="EC" id="1.16.1.1" evidence="1"/>
<comment type="caution">
    <text evidence="1">The sequence shown here is derived from an EMBL/GenBank/DDBJ whole genome shotgun (WGS) entry which is preliminary data.</text>
</comment>
<accession>A3ZMG8</accession>
<protein>
    <submittedName>
        <fullName evidence="1">Mercuric reductase</fullName>
        <ecNumber evidence="1">1.16.1.1</ecNumber>
    </submittedName>
</protein>
<dbReference type="GO" id="GO:0016152">
    <property type="term" value="F:mercury (II) reductase (NADP+) activity"/>
    <property type="evidence" value="ECO:0007669"/>
    <property type="project" value="UniProtKB-EC"/>
</dbReference>
<organism evidence="1 2">
    <name type="scientific">Blastopirellula marina DSM 3645</name>
    <dbReference type="NCBI Taxonomy" id="314230"/>
    <lineage>
        <taxon>Bacteria</taxon>
        <taxon>Pseudomonadati</taxon>
        <taxon>Planctomycetota</taxon>
        <taxon>Planctomycetia</taxon>
        <taxon>Pirellulales</taxon>
        <taxon>Pirellulaceae</taxon>
        <taxon>Blastopirellula</taxon>
    </lineage>
</organism>
<dbReference type="HOGENOM" id="CLU_2520979_0_0_0"/>
<dbReference type="RefSeq" id="WP_002649983.1">
    <property type="nucleotide sequence ID" value="NZ_AANZ01000002.1"/>
</dbReference>
<proteinExistence type="predicted"/>
<name>A3ZMG8_9BACT</name>
<sequence length="84" mass="8933">MSEYYLAKRGDGGALLRSVQKLWYLIGPMSAASRKKAGVFQKTSAGCEVAMLARGALCAAPSVPERLRPKVTGATIGRLCFDLA</sequence>
<evidence type="ECO:0000313" key="2">
    <source>
        <dbReference type="Proteomes" id="UP000004358"/>
    </source>
</evidence>
<reference evidence="1 2" key="1">
    <citation type="submission" date="2006-02" db="EMBL/GenBank/DDBJ databases">
        <authorList>
            <person name="Amann R."/>
            <person name="Ferriera S."/>
            <person name="Johnson J."/>
            <person name="Kravitz S."/>
            <person name="Halpern A."/>
            <person name="Remington K."/>
            <person name="Beeson K."/>
            <person name="Tran B."/>
            <person name="Rogers Y.-H."/>
            <person name="Friedman R."/>
            <person name="Venter J.C."/>
        </authorList>
    </citation>
    <scope>NUCLEOTIDE SEQUENCE [LARGE SCALE GENOMIC DNA]</scope>
    <source>
        <strain evidence="1 2">DSM 3645</strain>
    </source>
</reference>